<dbReference type="Proteomes" id="UP001596434">
    <property type="component" value="Unassembled WGS sequence"/>
</dbReference>
<dbReference type="RefSeq" id="WP_379701853.1">
    <property type="nucleotide sequence ID" value="NZ_JBHTAT010000001.1"/>
</dbReference>
<sequence>MSDRLDSTTLVQRLTLLGVAQLSDSGRTPAHAGEITRICAEEATAVDGDVVGTVSEADVTRALNELDADGHVMTADEGERSPVGKGRPAYELAHSATALVDAFDDDDRLQAVVDRLDYSRT</sequence>
<accession>A0ABD5ZTN8</accession>
<protein>
    <recommendedName>
        <fullName evidence="3">Transcriptional regulator</fullName>
    </recommendedName>
</protein>
<gene>
    <name evidence="1" type="ORF">ACFQKE_00545</name>
</gene>
<evidence type="ECO:0000313" key="1">
    <source>
        <dbReference type="EMBL" id="MFC7253811.1"/>
    </source>
</evidence>
<comment type="caution">
    <text evidence="1">The sequence shown here is derived from an EMBL/GenBank/DDBJ whole genome shotgun (WGS) entry which is preliminary data.</text>
</comment>
<dbReference type="GeneID" id="96952094"/>
<dbReference type="EMBL" id="JBHTAT010000001">
    <property type="protein sequence ID" value="MFC7253811.1"/>
    <property type="molecule type" value="Genomic_DNA"/>
</dbReference>
<dbReference type="AlphaFoldDB" id="A0ABD5ZTN8"/>
<keyword evidence="2" id="KW-1185">Reference proteome</keyword>
<reference evidence="1 2" key="1">
    <citation type="journal article" date="2019" name="Int. J. Syst. Evol. Microbiol.">
        <title>The Global Catalogue of Microorganisms (GCM) 10K type strain sequencing project: providing services to taxonomists for standard genome sequencing and annotation.</title>
        <authorList>
            <consortium name="The Broad Institute Genomics Platform"/>
            <consortium name="The Broad Institute Genome Sequencing Center for Infectious Disease"/>
            <person name="Wu L."/>
            <person name="Ma J."/>
        </authorList>
    </citation>
    <scope>NUCLEOTIDE SEQUENCE [LARGE SCALE GENOMIC DNA]</scope>
    <source>
        <strain evidence="1 2">GX21</strain>
    </source>
</reference>
<proteinExistence type="predicted"/>
<name>A0ABD5ZTN8_9EURY</name>
<evidence type="ECO:0008006" key="3">
    <source>
        <dbReference type="Google" id="ProtNLM"/>
    </source>
</evidence>
<evidence type="ECO:0000313" key="2">
    <source>
        <dbReference type="Proteomes" id="UP001596434"/>
    </source>
</evidence>
<organism evidence="1 2">
    <name type="scientific">Haloplanus litoreus</name>
    <dbReference type="NCBI Taxonomy" id="767515"/>
    <lineage>
        <taxon>Archaea</taxon>
        <taxon>Methanobacteriati</taxon>
        <taxon>Methanobacteriota</taxon>
        <taxon>Stenosarchaea group</taxon>
        <taxon>Halobacteria</taxon>
        <taxon>Halobacteriales</taxon>
        <taxon>Haloferacaceae</taxon>
        <taxon>Haloplanus</taxon>
    </lineage>
</organism>